<evidence type="ECO:0000313" key="2">
    <source>
        <dbReference type="WBParaSite" id="Pan_g21950.t1"/>
    </source>
</evidence>
<keyword evidence="1" id="KW-1185">Reference proteome</keyword>
<reference evidence="1" key="1">
    <citation type="journal article" date="2013" name="Genetics">
        <title>The draft genome and transcriptome of Panagrellus redivivus are shaped by the harsh demands of a free-living lifestyle.</title>
        <authorList>
            <person name="Srinivasan J."/>
            <person name="Dillman A.R."/>
            <person name="Macchietto M.G."/>
            <person name="Heikkinen L."/>
            <person name="Lakso M."/>
            <person name="Fracchia K.M."/>
            <person name="Antoshechkin I."/>
            <person name="Mortazavi A."/>
            <person name="Wong G."/>
            <person name="Sternberg P.W."/>
        </authorList>
    </citation>
    <scope>NUCLEOTIDE SEQUENCE [LARGE SCALE GENOMIC DNA]</scope>
    <source>
        <strain evidence="1">MT8872</strain>
    </source>
</reference>
<accession>A0A7E4ZWJ7</accession>
<organism evidence="1 2">
    <name type="scientific">Panagrellus redivivus</name>
    <name type="common">Microworm</name>
    <dbReference type="NCBI Taxonomy" id="6233"/>
    <lineage>
        <taxon>Eukaryota</taxon>
        <taxon>Metazoa</taxon>
        <taxon>Ecdysozoa</taxon>
        <taxon>Nematoda</taxon>
        <taxon>Chromadorea</taxon>
        <taxon>Rhabditida</taxon>
        <taxon>Tylenchina</taxon>
        <taxon>Panagrolaimomorpha</taxon>
        <taxon>Panagrolaimoidea</taxon>
        <taxon>Panagrolaimidae</taxon>
        <taxon>Panagrellus</taxon>
    </lineage>
</organism>
<protein>
    <submittedName>
        <fullName evidence="2">Prophage protein</fullName>
    </submittedName>
</protein>
<dbReference type="WBParaSite" id="Pan_g21950.t1">
    <property type="protein sequence ID" value="Pan_g21950.t1"/>
    <property type="gene ID" value="Pan_g21950"/>
</dbReference>
<dbReference type="Proteomes" id="UP000492821">
    <property type="component" value="Unassembled WGS sequence"/>
</dbReference>
<proteinExistence type="predicted"/>
<evidence type="ECO:0000313" key="1">
    <source>
        <dbReference type="Proteomes" id="UP000492821"/>
    </source>
</evidence>
<name>A0A7E4ZWJ7_PANRE</name>
<reference evidence="2" key="2">
    <citation type="submission" date="2020-10" db="UniProtKB">
        <authorList>
            <consortium name="WormBaseParasite"/>
        </authorList>
    </citation>
    <scope>IDENTIFICATION</scope>
</reference>
<dbReference type="AlphaFoldDB" id="A0A7E4ZWJ7"/>
<sequence>MNLKEELRQLFPGLLIEALPEEAIQKWNEWKEEEALIQARVEEWGAETERKEKEKKDLRREKNFGLAFDRLALAGYEGRHGSYPVPEEVKARAMRLYDEVRLGQAATWSPEEWTKHLGMSEADAQRAFIRRVNEIVTKYGWNPSEAAV</sequence>